<name>A0A6G1KKY7_9PLEO</name>
<dbReference type="OrthoDB" id="5226619at2759"/>
<protein>
    <recommendedName>
        <fullName evidence="4">Cell death in tomato 1</fullName>
    </recommendedName>
</protein>
<proteinExistence type="predicted"/>
<feature type="chain" id="PRO_5026019183" description="Cell death in tomato 1" evidence="1">
    <location>
        <begin position="19"/>
        <end position="183"/>
    </location>
</feature>
<feature type="signal peptide" evidence="1">
    <location>
        <begin position="1"/>
        <end position="18"/>
    </location>
</feature>
<evidence type="ECO:0000313" key="3">
    <source>
        <dbReference type="Proteomes" id="UP000799428"/>
    </source>
</evidence>
<accession>A0A6G1KKY7</accession>
<dbReference type="Proteomes" id="UP000799428">
    <property type="component" value="Unassembled WGS sequence"/>
</dbReference>
<evidence type="ECO:0008006" key="4">
    <source>
        <dbReference type="Google" id="ProtNLM"/>
    </source>
</evidence>
<dbReference type="EMBL" id="MU005765">
    <property type="protein sequence ID" value="KAF2713504.1"/>
    <property type="molecule type" value="Genomic_DNA"/>
</dbReference>
<dbReference type="AlphaFoldDB" id="A0A6G1KKY7"/>
<evidence type="ECO:0000313" key="2">
    <source>
        <dbReference type="EMBL" id="KAF2713504.1"/>
    </source>
</evidence>
<organism evidence="2 3">
    <name type="scientific">Pleomassaria siparia CBS 279.74</name>
    <dbReference type="NCBI Taxonomy" id="1314801"/>
    <lineage>
        <taxon>Eukaryota</taxon>
        <taxon>Fungi</taxon>
        <taxon>Dikarya</taxon>
        <taxon>Ascomycota</taxon>
        <taxon>Pezizomycotina</taxon>
        <taxon>Dothideomycetes</taxon>
        <taxon>Pleosporomycetidae</taxon>
        <taxon>Pleosporales</taxon>
        <taxon>Pleomassariaceae</taxon>
        <taxon>Pleomassaria</taxon>
    </lineage>
</organism>
<reference evidence="2" key="1">
    <citation type="journal article" date="2020" name="Stud. Mycol.">
        <title>101 Dothideomycetes genomes: a test case for predicting lifestyles and emergence of pathogens.</title>
        <authorList>
            <person name="Haridas S."/>
            <person name="Albert R."/>
            <person name="Binder M."/>
            <person name="Bloem J."/>
            <person name="Labutti K."/>
            <person name="Salamov A."/>
            <person name="Andreopoulos B."/>
            <person name="Baker S."/>
            <person name="Barry K."/>
            <person name="Bills G."/>
            <person name="Bluhm B."/>
            <person name="Cannon C."/>
            <person name="Castanera R."/>
            <person name="Culley D."/>
            <person name="Daum C."/>
            <person name="Ezra D."/>
            <person name="Gonzalez J."/>
            <person name="Henrissat B."/>
            <person name="Kuo A."/>
            <person name="Liang C."/>
            <person name="Lipzen A."/>
            <person name="Lutzoni F."/>
            <person name="Magnuson J."/>
            <person name="Mondo S."/>
            <person name="Nolan M."/>
            <person name="Ohm R."/>
            <person name="Pangilinan J."/>
            <person name="Park H.-J."/>
            <person name="Ramirez L."/>
            <person name="Alfaro M."/>
            <person name="Sun H."/>
            <person name="Tritt A."/>
            <person name="Yoshinaga Y."/>
            <person name="Zwiers L.-H."/>
            <person name="Turgeon B."/>
            <person name="Goodwin S."/>
            <person name="Spatafora J."/>
            <person name="Crous P."/>
            <person name="Grigoriev I."/>
        </authorList>
    </citation>
    <scope>NUCLEOTIDE SEQUENCE</scope>
    <source>
        <strain evidence="2">CBS 279.74</strain>
    </source>
</reference>
<sequence>MLAKSIVAVLVATAAVSAAPAATLQSWQITSLSTHSPSGRPGNDPHSTLNVTISDPNTIPIKNAPGNAVFPPSTASCSAQWLTEADVPYNVVLPCTSTEYGTWTMEVLPGDGADGYGATKDFGLQFKLVDKASISNKNYTRTFTGKGTFKVGTNLSGQCGGSGTCNWGLTTTPYEIKQSEIEN</sequence>
<gene>
    <name evidence="2" type="ORF">K504DRAFT_487897</name>
</gene>
<keyword evidence="1" id="KW-0732">Signal</keyword>
<keyword evidence="3" id="KW-1185">Reference proteome</keyword>
<evidence type="ECO:0000256" key="1">
    <source>
        <dbReference type="SAM" id="SignalP"/>
    </source>
</evidence>